<dbReference type="InterPro" id="IPR051474">
    <property type="entry name" value="Anti-sigma-K/W_factor"/>
</dbReference>
<feature type="domain" description="Anti-sigma K factor RskA C-terminal" evidence="3">
    <location>
        <begin position="97"/>
        <end position="218"/>
    </location>
</feature>
<keyword evidence="2" id="KW-0812">Transmembrane</keyword>
<dbReference type="GO" id="GO:0005886">
    <property type="term" value="C:plasma membrane"/>
    <property type="evidence" value="ECO:0007669"/>
    <property type="project" value="InterPro"/>
</dbReference>
<keyword evidence="2" id="KW-1133">Transmembrane helix</keyword>
<evidence type="ECO:0000256" key="2">
    <source>
        <dbReference type="SAM" id="Phobius"/>
    </source>
</evidence>
<dbReference type="PANTHER" id="PTHR37461">
    <property type="entry name" value="ANTI-SIGMA-K FACTOR RSKA"/>
    <property type="match status" value="1"/>
</dbReference>
<proteinExistence type="predicted"/>
<dbReference type="PANTHER" id="PTHR37461:SF1">
    <property type="entry name" value="ANTI-SIGMA-K FACTOR RSKA"/>
    <property type="match status" value="1"/>
</dbReference>
<protein>
    <submittedName>
        <fullName evidence="4">Anti-sigma factor</fullName>
    </submittedName>
</protein>
<name>A0AB74UE10_9GAMM</name>
<reference evidence="4" key="1">
    <citation type="submission" date="2024-06" db="EMBL/GenBank/DDBJ databases">
        <title>Complete genome of Salinicola endophyticus HNIBRBA4755.</title>
        <authorList>
            <person name="Shin S.Y."/>
            <person name="Kang H."/>
            <person name="Song J."/>
        </authorList>
    </citation>
    <scope>NUCLEOTIDE SEQUENCE</scope>
    <source>
        <strain evidence="4">HNIBRBA4755</strain>
    </source>
</reference>
<evidence type="ECO:0000313" key="4">
    <source>
        <dbReference type="EMBL" id="XCJ78876.1"/>
    </source>
</evidence>
<dbReference type="GO" id="GO:0006417">
    <property type="term" value="P:regulation of translation"/>
    <property type="evidence" value="ECO:0007669"/>
    <property type="project" value="TreeGrafter"/>
</dbReference>
<dbReference type="InterPro" id="IPR018764">
    <property type="entry name" value="RskA_C"/>
</dbReference>
<dbReference type="RefSeq" id="WP_353979829.1">
    <property type="nucleotide sequence ID" value="NZ_CP159578.1"/>
</dbReference>
<dbReference type="AlphaFoldDB" id="A0AB74UE10"/>
<gene>
    <name evidence="4" type="ORF">ABV408_15745</name>
</gene>
<dbReference type="Pfam" id="PF10099">
    <property type="entry name" value="RskA_C"/>
    <property type="match status" value="1"/>
</dbReference>
<evidence type="ECO:0000256" key="1">
    <source>
        <dbReference type="SAM" id="MobiDB-lite"/>
    </source>
</evidence>
<dbReference type="EMBL" id="CP159578">
    <property type="protein sequence ID" value="XCJ78876.1"/>
    <property type="molecule type" value="Genomic_DNA"/>
</dbReference>
<keyword evidence="2" id="KW-0472">Membrane</keyword>
<feature type="region of interest" description="Disordered" evidence="1">
    <location>
        <begin position="205"/>
        <end position="235"/>
    </location>
</feature>
<dbReference type="GO" id="GO:0016989">
    <property type="term" value="F:sigma factor antagonist activity"/>
    <property type="evidence" value="ECO:0007669"/>
    <property type="project" value="TreeGrafter"/>
</dbReference>
<sequence>MHDTLRLSDPEARELAAGEYVLGTLTRRQQAEFEALLAVSPELQQSVDAWREHLQALNARLAPVDPPAALWPQIAARAGLERRWWRRLGLWQGISALSTLAALVLAALLIAAPTPPMMDGDYVFVANAEGGRPGWLVSASDSGEMRIQTLAPGPMPAGKACELWMMDNGKPVSLGMLPSSGQKSMRLPEPMRAQLRSADLAVSLEPRSGAPAGKPSGTMLDHGKLVPMRSEPFSL</sequence>
<accession>A0AB74UE10</accession>
<feature type="transmembrane region" description="Helical" evidence="2">
    <location>
        <begin position="90"/>
        <end position="112"/>
    </location>
</feature>
<evidence type="ECO:0000259" key="3">
    <source>
        <dbReference type="Pfam" id="PF10099"/>
    </source>
</evidence>
<organism evidence="4">
    <name type="scientific">Salinicola endophyticus</name>
    <dbReference type="NCBI Taxonomy" id="1949083"/>
    <lineage>
        <taxon>Bacteria</taxon>
        <taxon>Pseudomonadati</taxon>
        <taxon>Pseudomonadota</taxon>
        <taxon>Gammaproteobacteria</taxon>
        <taxon>Oceanospirillales</taxon>
        <taxon>Halomonadaceae</taxon>
        <taxon>Salinicola</taxon>
    </lineage>
</organism>